<gene>
    <name evidence="1" type="ORF">CCAX7_58180</name>
</gene>
<reference evidence="1 2" key="1">
    <citation type="journal article" date="2019" name="Int. J. Syst. Evol. Microbiol.">
        <title>Capsulimonas corticalis gen. nov., sp. nov., an aerobic capsulated bacterium, of a novel bacterial order, Capsulimonadales ord. nov., of the class Armatimonadia of the phylum Armatimonadetes.</title>
        <authorList>
            <person name="Li J."/>
            <person name="Kudo C."/>
            <person name="Tonouchi A."/>
        </authorList>
    </citation>
    <scope>NUCLEOTIDE SEQUENCE [LARGE SCALE GENOMIC DNA]</scope>
    <source>
        <strain evidence="1 2">AX-7</strain>
    </source>
</reference>
<dbReference type="RefSeq" id="WP_119322898.1">
    <property type="nucleotide sequence ID" value="NZ_AP025739.1"/>
</dbReference>
<protein>
    <submittedName>
        <fullName evidence="1">Uncharacterized protein</fullName>
    </submittedName>
</protein>
<accession>A0A402D021</accession>
<proteinExistence type="predicted"/>
<evidence type="ECO:0000313" key="2">
    <source>
        <dbReference type="Proteomes" id="UP000287394"/>
    </source>
</evidence>
<evidence type="ECO:0000313" key="1">
    <source>
        <dbReference type="EMBL" id="BDI33767.1"/>
    </source>
</evidence>
<dbReference type="AlphaFoldDB" id="A0A402D021"/>
<organism evidence="1 2">
    <name type="scientific">Capsulimonas corticalis</name>
    <dbReference type="NCBI Taxonomy" id="2219043"/>
    <lineage>
        <taxon>Bacteria</taxon>
        <taxon>Bacillati</taxon>
        <taxon>Armatimonadota</taxon>
        <taxon>Armatimonadia</taxon>
        <taxon>Capsulimonadales</taxon>
        <taxon>Capsulimonadaceae</taxon>
        <taxon>Capsulimonas</taxon>
    </lineage>
</organism>
<dbReference type="OrthoDB" id="2988517at2"/>
<dbReference type="Gene3D" id="1.10.10.1320">
    <property type="entry name" value="Anti-sigma factor, zinc-finger domain"/>
    <property type="match status" value="1"/>
</dbReference>
<name>A0A402D021_9BACT</name>
<dbReference type="Proteomes" id="UP000287394">
    <property type="component" value="Chromosome"/>
</dbReference>
<sequence length="130" mass="14070">MFHTTDQDLLLLVHGELNVWRRIAAQAHLAVCPSCQTRLAKLVGASRLLADAVRGADLPRWSLPAPQEALTAARAASAWRLAALLIIVITMLNITTGIIRSSQRFAGQTVSPQAQPSGGCRPDLHNDKCR</sequence>
<keyword evidence="2" id="KW-1185">Reference proteome</keyword>
<dbReference type="EMBL" id="AP025739">
    <property type="protein sequence ID" value="BDI33767.1"/>
    <property type="molecule type" value="Genomic_DNA"/>
</dbReference>
<dbReference type="InterPro" id="IPR041916">
    <property type="entry name" value="Anti_sigma_zinc_sf"/>
</dbReference>
<dbReference type="KEGG" id="ccot:CCAX7_58180"/>